<name>A0ACC1MG33_9PEZI</name>
<sequence>MVELAFEDPATGSAASALCAYLTLAQEKKGTTFQVTQGVEMGRKSIISVETTLEAGDGEEGALKLGQVYLGGTAVVVMQGTLSVDV</sequence>
<reference evidence="1" key="1">
    <citation type="submission" date="2022-10" db="EMBL/GenBank/DDBJ databases">
        <title>Genome Sequence of Xylaria curta.</title>
        <authorList>
            <person name="Buettner E."/>
        </authorList>
    </citation>
    <scope>NUCLEOTIDE SEQUENCE</scope>
    <source>
        <strain evidence="1">Babe10</strain>
    </source>
</reference>
<dbReference type="EMBL" id="JAPDGR010005383">
    <property type="protein sequence ID" value="KAJ2965895.1"/>
    <property type="molecule type" value="Genomic_DNA"/>
</dbReference>
<gene>
    <name evidence="1" type="ORF">NUW58_g10799</name>
</gene>
<evidence type="ECO:0000313" key="2">
    <source>
        <dbReference type="Proteomes" id="UP001143856"/>
    </source>
</evidence>
<dbReference type="Proteomes" id="UP001143856">
    <property type="component" value="Unassembled WGS sequence"/>
</dbReference>
<accession>A0ACC1MG33</accession>
<proteinExistence type="predicted"/>
<protein>
    <submittedName>
        <fullName evidence="1">Uncharacterized protein</fullName>
    </submittedName>
</protein>
<comment type="caution">
    <text evidence="1">The sequence shown here is derived from an EMBL/GenBank/DDBJ whole genome shotgun (WGS) entry which is preliminary data.</text>
</comment>
<organism evidence="1 2">
    <name type="scientific">Xylaria curta</name>
    <dbReference type="NCBI Taxonomy" id="42375"/>
    <lineage>
        <taxon>Eukaryota</taxon>
        <taxon>Fungi</taxon>
        <taxon>Dikarya</taxon>
        <taxon>Ascomycota</taxon>
        <taxon>Pezizomycotina</taxon>
        <taxon>Sordariomycetes</taxon>
        <taxon>Xylariomycetidae</taxon>
        <taxon>Xylariales</taxon>
        <taxon>Xylariaceae</taxon>
        <taxon>Xylaria</taxon>
    </lineage>
</organism>
<keyword evidence="2" id="KW-1185">Reference proteome</keyword>
<evidence type="ECO:0000313" key="1">
    <source>
        <dbReference type="EMBL" id="KAJ2965895.1"/>
    </source>
</evidence>